<evidence type="ECO:0000256" key="3">
    <source>
        <dbReference type="ARBA" id="ARBA00022448"/>
    </source>
</evidence>
<dbReference type="InterPro" id="IPR002429">
    <property type="entry name" value="CcO_II-like_C"/>
</dbReference>
<keyword evidence="11" id="KW-0186">Copper</keyword>
<dbReference type="InterPro" id="IPR008972">
    <property type="entry name" value="Cupredoxin"/>
</dbReference>
<keyword evidence="17" id="KW-1185">Reference proteome</keyword>
<feature type="domain" description="Cytochrome oxidase subunit II copper A binding" evidence="14">
    <location>
        <begin position="169"/>
        <end position="349"/>
    </location>
</feature>
<evidence type="ECO:0000259" key="15">
    <source>
        <dbReference type="PROSITE" id="PS50999"/>
    </source>
</evidence>
<keyword evidence="6" id="KW-1278">Translocase</keyword>
<dbReference type="AlphaFoldDB" id="A0A2M9R2X7"/>
<feature type="transmembrane region" description="Helical" evidence="13">
    <location>
        <begin position="95"/>
        <end position="117"/>
    </location>
</feature>
<dbReference type="SUPFAM" id="SSF49503">
    <property type="entry name" value="Cupredoxins"/>
    <property type="match status" value="1"/>
</dbReference>
<evidence type="ECO:0000313" key="16">
    <source>
        <dbReference type="EMBL" id="PJR03208.1"/>
    </source>
</evidence>
<dbReference type="GO" id="GO:0005886">
    <property type="term" value="C:plasma membrane"/>
    <property type="evidence" value="ECO:0007669"/>
    <property type="project" value="UniProtKB-SubCell"/>
</dbReference>
<dbReference type="SUPFAM" id="SSF81464">
    <property type="entry name" value="Cytochrome c oxidase subunit II-like, transmembrane region"/>
    <property type="match status" value="1"/>
</dbReference>
<comment type="catalytic activity">
    <reaction evidence="11">
        <text>4 Fe(II)-[cytochrome c] + O2 + 8 H(+)(in) = 4 Fe(III)-[cytochrome c] + 2 H2O + 4 H(+)(out)</text>
        <dbReference type="Rhea" id="RHEA:11436"/>
        <dbReference type="Rhea" id="RHEA-COMP:10350"/>
        <dbReference type="Rhea" id="RHEA-COMP:14399"/>
        <dbReference type="ChEBI" id="CHEBI:15377"/>
        <dbReference type="ChEBI" id="CHEBI:15378"/>
        <dbReference type="ChEBI" id="CHEBI:15379"/>
        <dbReference type="ChEBI" id="CHEBI:29033"/>
        <dbReference type="ChEBI" id="CHEBI:29034"/>
        <dbReference type="EC" id="7.1.1.9"/>
    </reaction>
</comment>
<comment type="caution">
    <text evidence="16">The sequence shown here is derived from an EMBL/GenBank/DDBJ whole genome shotgun (WGS) entry which is preliminary data.</text>
</comment>
<dbReference type="EC" id="7.1.1.9" evidence="11"/>
<evidence type="ECO:0000256" key="11">
    <source>
        <dbReference type="RuleBase" id="RU004024"/>
    </source>
</evidence>
<dbReference type="Gene3D" id="2.60.40.420">
    <property type="entry name" value="Cupredoxins - blue copper proteins"/>
    <property type="match status" value="1"/>
</dbReference>
<accession>A0A2M9R2X7</accession>
<comment type="function">
    <text evidence="11">Subunits I and II form the functional core of the enzyme complex. Electrons originating in cytochrome c are transferred via heme a and Cu(A) to the binuclear center formed by heme a3 and Cu(B).</text>
</comment>
<keyword evidence="3 10" id="KW-0813">Transport</keyword>
<organism evidence="16 17">
    <name type="scientific">Avrilella dinanensis</name>
    <dbReference type="NCBI Taxonomy" id="2008672"/>
    <lineage>
        <taxon>Bacteria</taxon>
        <taxon>Pseudomonadati</taxon>
        <taxon>Bacteroidota</taxon>
        <taxon>Flavobacteriia</taxon>
        <taxon>Flavobacteriales</taxon>
        <taxon>Flavobacteriaceae</taxon>
        <taxon>Avrilella</taxon>
    </lineage>
</organism>
<feature type="region of interest" description="Disordered" evidence="12">
    <location>
        <begin position="355"/>
        <end position="402"/>
    </location>
</feature>
<evidence type="ECO:0000256" key="9">
    <source>
        <dbReference type="ARBA" id="ARBA00023136"/>
    </source>
</evidence>
<dbReference type="Pfam" id="PF02790">
    <property type="entry name" value="COX2_TM"/>
    <property type="match status" value="1"/>
</dbReference>
<feature type="compositionally biased region" description="Acidic residues" evidence="12">
    <location>
        <begin position="370"/>
        <end position="396"/>
    </location>
</feature>
<protein>
    <recommendedName>
        <fullName evidence="11">Cytochrome c oxidase subunit 2</fullName>
        <ecNumber evidence="11">7.1.1.9</ecNumber>
    </recommendedName>
</protein>
<evidence type="ECO:0000256" key="12">
    <source>
        <dbReference type="SAM" id="MobiDB-lite"/>
    </source>
</evidence>
<gene>
    <name evidence="16" type="ORF">CDL10_00865</name>
</gene>
<dbReference type="RefSeq" id="WP_100676777.1">
    <property type="nucleotide sequence ID" value="NZ_NIPO01000001.1"/>
</dbReference>
<evidence type="ECO:0000259" key="14">
    <source>
        <dbReference type="PROSITE" id="PS50857"/>
    </source>
</evidence>
<evidence type="ECO:0000256" key="1">
    <source>
        <dbReference type="ARBA" id="ARBA00004141"/>
    </source>
</evidence>
<dbReference type="GO" id="GO:0042773">
    <property type="term" value="P:ATP synthesis coupled electron transport"/>
    <property type="evidence" value="ECO:0007669"/>
    <property type="project" value="TreeGrafter"/>
</dbReference>
<dbReference type="Gene3D" id="1.10.287.90">
    <property type="match status" value="1"/>
</dbReference>
<dbReference type="InterPro" id="IPR036257">
    <property type="entry name" value="Cyt_c_oxidase_su2_TM_sf"/>
</dbReference>
<comment type="subcellular location">
    <subcellularLocation>
        <location evidence="10">Cell membrane</location>
        <topology evidence="10">Multi-pass membrane protein</topology>
    </subcellularLocation>
    <subcellularLocation>
        <location evidence="1">Membrane</location>
        <topology evidence="1">Multi-pass membrane protein</topology>
    </subcellularLocation>
</comment>
<dbReference type="PROSITE" id="PS50999">
    <property type="entry name" value="COX2_TM"/>
    <property type="match status" value="1"/>
</dbReference>
<evidence type="ECO:0000313" key="17">
    <source>
        <dbReference type="Proteomes" id="UP000231960"/>
    </source>
</evidence>
<dbReference type="PANTHER" id="PTHR22888">
    <property type="entry name" value="CYTOCHROME C OXIDASE, SUBUNIT II"/>
    <property type="match status" value="1"/>
</dbReference>
<evidence type="ECO:0000256" key="13">
    <source>
        <dbReference type="SAM" id="Phobius"/>
    </source>
</evidence>
<evidence type="ECO:0000256" key="7">
    <source>
        <dbReference type="ARBA" id="ARBA00022982"/>
    </source>
</evidence>
<evidence type="ECO:0000256" key="10">
    <source>
        <dbReference type="RuleBase" id="RU000456"/>
    </source>
</evidence>
<sequence>MTSLLIIGVVVLLGIAIWQLTKIFHLTQTIKQKPAHESESEIASERDNNVNGYLLFGFLGFIYALMIYSCAKWGYMPLMSDAASEHGKDVDNLMWISMILIFTVQIITQFLLHYFSFKARGIKGRKATFYADNDKLEMIWTIIPVIVLSGLILYGLFAWNNIMYYDQDEEVMYVEVYAKQFGWDVRYSGEDNTLGKANVRFIQGVNATGADMSDPNSHDDILASELHLPLGKKVVFKIRSQDVLHSAYFPHFRAQMNAVPGMVTQFAMVPSITTSEMRQLPETIKKVDKINKLRSQRSQELIAKGEEALTPYEFDYILLCNKICGRSHYNMQMKVIVESEQDFKKWLGEQKTLGQRIAEEQAGNEPQPAVEEEAVSQEEEAVSEDNTAESEEEAIEIENIRG</sequence>
<dbReference type="PROSITE" id="PS50857">
    <property type="entry name" value="COX2_CUA"/>
    <property type="match status" value="1"/>
</dbReference>
<feature type="transmembrane region" description="Helical" evidence="13">
    <location>
        <begin position="6"/>
        <end position="24"/>
    </location>
</feature>
<name>A0A2M9R2X7_9FLAO</name>
<keyword evidence="4 10" id="KW-0679">Respiratory chain</keyword>
<keyword evidence="9 13" id="KW-0472">Membrane</keyword>
<evidence type="ECO:0000256" key="2">
    <source>
        <dbReference type="ARBA" id="ARBA00007866"/>
    </source>
</evidence>
<keyword evidence="11" id="KW-0479">Metal-binding</keyword>
<comment type="similarity">
    <text evidence="2 10">Belongs to the cytochrome c oxidase subunit 2 family.</text>
</comment>
<feature type="transmembrane region" description="Helical" evidence="13">
    <location>
        <begin position="138"/>
        <end position="159"/>
    </location>
</feature>
<dbReference type="OrthoDB" id="9781261at2"/>
<dbReference type="InterPro" id="IPR011759">
    <property type="entry name" value="Cyt_c_oxidase_su2_TM_dom"/>
</dbReference>
<dbReference type="Pfam" id="PF00116">
    <property type="entry name" value="COX2"/>
    <property type="match status" value="1"/>
</dbReference>
<evidence type="ECO:0000256" key="5">
    <source>
        <dbReference type="ARBA" id="ARBA00022692"/>
    </source>
</evidence>
<dbReference type="Proteomes" id="UP000231960">
    <property type="component" value="Unassembled WGS sequence"/>
</dbReference>
<keyword evidence="8 13" id="KW-1133">Transmembrane helix</keyword>
<feature type="domain" description="Cytochrome oxidase subunit II transmembrane region profile" evidence="15">
    <location>
        <begin position="70"/>
        <end position="166"/>
    </location>
</feature>
<proteinExistence type="inferred from homology"/>
<reference evidence="16 17" key="1">
    <citation type="submission" date="2017-06" db="EMBL/GenBank/DDBJ databases">
        <title>Description of Avrilella dinanensis gen. nov. sp. nov.</title>
        <authorList>
            <person name="Leyer C."/>
            <person name="Sassi M."/>
            <person name="Minet J."/>
            <person name="Kayal S."/>
            <person name="Cattoir V."/>
        </authorList>
    </citation>
    <scope>NUCLEOTIDE SEQUENCE [LARGE SCALE GENOMIC DNA]</scope>
    <source>
        <strain evidence="16 17">UR159</strain>
    </source>
</reference>
<dbReference type="GO" id="GO:0005507">
    <property type="term" value="F:copper ion binding"/>
    <property type="evidence" value="ECO:0007669"/>
    <property type="project" value="InterPro"/>
</dbReference>
<evidence type="ECO:0000256" key="4">
    <source>
        <dbReference type="ARBA" id="ARBA00022660"/>
    </source>
</evidence>
<dbReference type="EMBL" id="NIPO01000001">
    <property type="protein sequence ID" value="PJR03208.1"/>
    <property type="molecule type" value="Genomic_DNA"/>
</dbReference>
<keyword evidence="5 10" id="KW-0812">Transmembrane</keyword>
<feature type="transmembrane region" description="Helical" evidence="13">
    <location>
        <begin position="53"/>
        <end position="75"/>
    </location>
</feature>
<comment type="cofactor">
    <cofactor evidence="11">
        <name>Cu cation</name>
        <dbReference type="ChEBI" id="CHEBI:23378"/>
    </cofactor>
    <text evidence="11">Binds a copper A center.</text>
</comment>
<dbReference type="InterPro" id="IPR045187">
    <property type="entry name" value="CcO_II"/>
</dbReference>
<dbReference type="PANTHER" id="PTHR22888:SF9">
    <property type="entry name" value="CYTOCHROME C OXIDASE SUBUNIT 2"/>
    <property type="match status" value="1"/>
</dbReference>
<keyword evidence="7 10" id="KW-0249">Electron transport</keyword>
<evidence type="ECO:0000256" key="6">
    <source>
        <dbReference type="ARBA" id="ARBA00022967"/>
    </source>
</evidence>
<dbReference type="GO" id="GO:0004129">
    <property type="term" value="F:cytochrome-c oxidase activity"/>
    <property type="evidence" value="ECO:0007669"/>
    <property type="project" value="UniProtKB-EC"/>
</dbReference>
<evidence type="ECO:0000256" key="8">
    <source>
        <dbReference type="ARBA" id="ARBA00022989"/>
    </source>
</evidence>